<feature type="domain" description="Major facilitator superfamily (MFS) profile" evidence="6">
    <location>
        <begin position="1"/>
        <end position="190"/>
    </location>
</feature>
<evidence type="ECO:0000259" key="6">
    <source>
        <dbReference type="PROSITE" id="PS50850"/>
    </source>
</evidence>
<dbReference type="GO" id="GO:0016020">
    <property type="term" value="C:membrane"/>
    <property type="evidence" value="ECO:0007669"/>
    <property type="project" value="UniProtKB-SubCell"/>
</dbReference>
<comment type="subcellular location">
    <subcellularLocation>
        <location evidence="1">Membrane</location>
        <topology evidence="1">Multi-pass membrane protein</topology>
    </subcellularLocation>
</comment>
<evidence type="ECO:0000313" key="7">
    <source>
        <dbReference type="EMBL" id="KAF9887844.1"/>
    </source>
</evidence>
<dbReference type="PANTHER" id="PTHR23502">
    <property type="entry name" value="MAJOR FACILITATOR SUPERFAMILY"/>
    <property type="match status" value="1"/>
</dbReference>
<name>A0AAD4CJT0_ASPNN</name>
<feature type="transmembrane region" description="Helical" evidence="5">
    <location>
        <begin position="106"/>
        <end position="128"/>
    </location>
</feature>
<keyword evidence="8" id="KW-1185">Reference proteome</keyword>
<keyword evidence="3 5" id="KW-1133">Transmembrane helix</keyword>
<dbReference type="InterPro" id="IPR036259">
    <property type="entry name" value="MFS_trans_sf"/>
</dbReference>
<dbReference type="AlphaFoldDB" id="A0AAD4CJT0"/>
<proteinExistence type="predicted"/>
<dbReference type="Gene3D" id="1.20.1250.20">
    <property type="entry name" value="MFS general substrate transporter like domains"/>
    <property type="match status" value="1"/>
</dbReference>
<evidence type="ECO:0000256" key="2">
    <source>
        <dbReference type="ARBA" id="ARBA00022692"/>
    </source>
</evidence>
<dbReference type="InterPro" id="IPR011701">
    <property type="entry name" value="MFS"/>
</dbReference>
<reference evidence="7" key="1">
    <citation type="journal article" date="2019" name="Beilstein J. Org. Chem.">
        <title>Nanangenines: drimane sesquiterpenoids as the dominant metabolite cohort of a novel Australian fungus, Aspergillus nanangensis.</title>
        <authorList>
            <person name="Lacey H.J."/>
            <person name="Gilchrist C.L.M."/>
            <person name="Crombie A."/>
            <person name="Kalaitzis J.A."/>
            <person name="Vuong D."/>
            <person name="Rutledge P.J."/>
            <person name="Turner P."/>
            <person name="Pitt J.I."/>
            <person name="Lacey E."/>
            <person name="Chooi Y.H."/>
            <person name="Piggott A.M."/>
        </authorList>
    </citation>
    <scope>NUCLEOTIDE SEQUENCE</scope>
    <source>
        <strain evidence="7">MST-FP2251</strain>
    </source>
</reference>
<evidence type="ECO:0000313" key="8">
    <source>
        <dbReference type="Proteomes" id="UP001194746"/>
    </source>
</evidence>
<dbReference type="InterPro" id="IPR020846">
    <property type="entry name" value="MFS_dom"/>
</dbReference>
<comment type="caution">
    <text evidence="7">The sequence shown here is derived from an EMBL/GenBank/DDBJ whole genome shotgun (WGS) entry which is preliminary data.</text>
</comment>
<evidence type="ECO:0000256" key="4">
    <source>
        <dbReference type="ARBA" id="ARBA00023136"/>
    </source>
</evidence>
<dbReference type="Pfam" id="PF07690">
    <property type="entry name" value="MFS_1"/>
    <property type="match status" value="1"/>
</dbReference>
<dbReference type="Proteomes" id="UP001194746">
    <property type="component" value="Unassembled WGS sequence"/>
</dbReference>
<accession>A0AAD4CJT0</accession>
<feature type="transmembrane region" description="Helical" evidence="5">
    <location>
        <begin position="23"/>
        <end position="42"/>
    </location>
</feature>
<feature type="transmembrane region" description="Helical" evidence="5">
    <location>
        <begin position="79"/>
        <end position="100"/>
    </location>
</feature>
<dbReference type="PROSITE" id="PS50850">
    <property type="entry name" value="MFS"/>
    <property type="match status" value="1"/>
</dbReference>
<dbReference type="Gene3D" id="1.20.1720.10">
    <property type="entry name" value="Multidrug resistance protein D"/>
    <property type="match status" value="1"/>
</dbReference>
<dbReference type="PANTHER" id="PTHR23502:SF143">
    <property type="entry name" value="MULTIDRUG TRANSPORTER, PUTATIVE (AFU_ORTHOLOGUE AFUA_7G04900)-RELATED"/>
    <property type="match status" value="1"/>
</dbReference>
<sequence>MIAPALSTLGQGLHMKSEIEVELSMSIFILACTIGPLVFGPASELYGRVRLFYFDQPVVFGVESRLDVWSAAEERGKAMGIYTLAPILGPVVGPIAGGFIAEHSTWRWVFWYSSIAAGLIQIVGFIWLRESHPGTLLRRQNRQPFQEAGPCSSPTDAIVRDLANYYGHCTVHGLSIWDHLLNLRDFPEYL</sequence>
<evidence type="ECO:0000256" key="5">
    <source>
        <dbReference type="SAM" id="Phobius"/>
    </source>
</evidence>
<dbReference type="GO" id="GO:0022857">
    <property type="term" value="F:transmembrane transporter activity"/>
    <property type="evidence" value="ECO:0007669"/>
    <property type="project" value="InterPro"/>
</dbReference>
<keyword evidence="2 5" id="KW-0812">Transmembrane</keyword>
<dbReference type="EMBL" id="VCAU01000055">
    <property type="protein sequence ID" value="KAF9887844.1"/>
    <property type="molecule type" value="Genomic_DNA"/>
</dbReference>
<organism evidence="7 8">
    <name type="scientific">Aspergillus nanangensis</name>
    <dbReference type="NCBI Taxonomy" id="2582783"/>
    <lineage>
        <taxon>Eukaryota</taxon>
        <taxon>Fungi</taxon>
        <taxon>Dikarya</taxon>
        <taxon>Ascomycota</taxon>
        <taxon>Pezizomycotina</taxon>
        <taxon>Eurotiomycetes</taxon>
        <taxon>Eurotiomycetidae</taxon>
        <taxon>Eurotiales</taxon>
        <taxon>Aspergillaceae</taxon>
        <taxon>Aspergillus</taxon>
        <taxon>Aspergillus subgen. Circumdati</taxon>
    </lineage>
</organism>
<reference evidence="7" key="2">
    <citation type="submission" date="2020-02" db="EMBL/GenBank/DDBJ databases">
        <authorList>
            <person name="Gilchrist C.L.M."/>
            <person name="Chooi Y.-H."/>
        </authorList>
    </citation>
    <scope>NUCLEOTIDE SEQUENCE</scope>
    <source>
        <strain evidence="7">MST-FP2251</strain>
    </source>
</reference>
<dbReference type="SUPFAM" id="SSF103473">
    <property type="entry name" value="MFS general substrate transporter"/>
    <property type="match status" value="1"/>
</dbReference>
<protein>
    <recommendedName>
        <fullName evidence="6">Major facilitator superfamily (MFS) profile domain-containing protein</fullName>
    </recommendedName>
</protein>
<keyword evidence="4 5" id="KW-0472">Membrane</keyword>
<gene>
    <name evidence="7" type="ORF">FE257_009504</name>
</gene>
<evidence type="ECO:0000256" key="1">
    <source>
        <dbReference type="ARBA" id="ARBA00004141"/>
    </source>
</evidence>
<evidence type="ECO:0000256" key="3">
    <source>
        <dbReference type="ARBA" id="ARBA00022989"/>
    </source>
</evidence>